<dbReference type="PRINTS" id="PR00132">
    <property type="entry name" value="GLHYDRLASE2"/>
</dbReference>
<dbReference type="EC" id="3.2.1.23" evidence="3"/>
<dbReference type="SUPFAM" id="SSF51445">
    <property type="entry name" value="(Trans)glycosidases"/>
    <property type="match status" value="1"/>
</dbReference>
<dbReference type="InterPro" id="IPR017853">
    <property type="entry name" value="GH"/>
</dbReference>
<keyword evidence="6" id="KW-0326">Glycosidase</keyword>
<dbReference type="Gene3D" id="3.20.20.80">
    <property type="entry name" value="Glycosidases"/>
    <property type="match status" value="1"/>
</dbReference>
<dbReference type="EMBL" id="AJGV01000011">
    <property type="protein sequence ID" value="EJJ08844.1"/>
    <property type="molecule type" value="Genomic_DNA"/>
</dbReference>
<dbReference type="InterPro" id="IPR006103">
    <property type="entry name" value="Glyco_hydro_2_cat"/>
</dbReference>
<evidence type="ECO:0000256" key="8">
    <source>
        <dbReference type="SAM" id="MobiDB-lite"/>
    </source>
</evidence>
<reference evidence="11" key="2">
    <citation type="submission" date="2021-04" db="EMBL/GenBank/DDBJ databases">
        <authorList>
            <person name="Wen M.-L."/>
            <person name="Han X.-L."/>
            <person name="Xiong J."/>
        </authorList>
    </citation>
    <scope>NUCLEOTIDE SEQUENCE</scope>
    <source>
        <strain evidence="11">AGR0001</strain>
    </source>
</reference>
<name>J1RWD2_9ACTN</name>
<dbReference type="Pfam" id="PF16353">
    <property type="entry name" value="LacZ_4"/>
    <property type="match status" value="1"/>
</dbReference>
<dbReference type="PANTHER" id="PTHR46323">
    <property type="entry name" value="BETA-GALACTOSIDASE"/>
    <property type="match status" value="1"/>
</dbReference>
<dbReference type="SUPFAM" id="SSF74650">
    <property type="entry name" value="Galactose mutarotase-like"/>
    <property type="match status" value="1"/>
</dbReference>
<evidence type="ECO:0000256" key="1">
    <source>
        <dbReference type="ARBA" id="ARBA00001412"/>
    </source>
</evidence>
<evidence type="ECO:0000256" key="6">
    <source>
        <dbReference type="ARBA" id="ARBA00023295"/>
    </source>
</evidence>
<evidence type="ECO:0000313" key="11">
    <source>
        <dbReference type="EMBL" id="QTZ95164.1"/>
    </source>
</evidence>
<dbReference type="Gene3D" id="2.60.40.10">
    <property type="entry name" value="Immunoglobulins"/>
    <property type="match status" value="2"/>
</dbReference>
<dbReference type="Pfam" id="PF02837">
    <property type="entry name" value="Glyco_hydro_2_N"/>
    <property type="match status" value="1"/>
</dbReference>
<evidence type="ECO:0000313" key="12">
    <source>
        <dbReference type="Proteomes" id="UP000009036"/>
    </source>
</evidence>
<dbReference type="InterPro" id="IPR014718">
    <property type="entry name" value="GH-type_carb-bd"/>
</dbReference>
<dbReference type="InterPro" id="IPR008979">
    <property type="entry name" value="Galactose-bd-like_sf"/>
</dbReference>
<dbReference type="InterPro" id="IPR032312">
    <property type="entry name" value="LacZ_4"/>
</dbReference>
<dbReference type="GO" id="GO:0005990">
    <property type="term" value="P:lactose catabolic process"/>
    <property type="evidence" value="ECO:0007669"/>
    <property type="project" value="TreeGrafter"/>
</dbReference>
<comment type="similarity">
    <text evidence="2">Belongs to the glycosyl hydrolase 2 family.</text>
</comment>
<dbReference type="GO" id="GO:0030246">
    <property type="term" value="F:carbohydrate binding"/>
    <property type="evidence" value="ECO:0007669"/>
    <property type="project" value="InterPro"/>
</dbReference>
<dbReference type="Gene3D" id="2.60.120.260">
    <property type="entry name" value="Galactose-binding domain-like"/>
    <property type="match status" value="1"/>
</dbReference>
<dbReference type="InterPro" id="IPR011013">
    <property type="entry name" value="Gal_mutarotase_sf_dom"/>
</dbReference>
<dbReference type="InterPro" id="IPR006101">
    <property type="entry name" value="Glyco_hydro_2"/>
</dbReference>
<keyword evidence="5" id="KW-0378">Hydrolase</keyword>
<accession>J1RWD2</accession>
<evidence type="ECO:0000256" key="4">
    <source>
        <dbReference type="ARBA" id="ARBA00013303"/>
    </source>
</evidence>
<dbReference type="InterPro" id="IPR006104">
    <property type="entry name" value="Glyco_hydro_2_N"/>
</dbReference>
<dbReference type="KEGG" id="sauh:SU9_030015"/>
<evidence type="ECO:0000256" key="5">
    <source>
        <dbReference type="ARBA" id="ARBA00022801"/>
    </source>
</evidence>
<organism evidence="10">
    <name type="scientific">Streptomyces auratus AGR0001</name>
    <dbReference type="NCBI Taxonomy" id="1160718"/>
    <lineage>
        <taxon>Bacteria</taxon>
        <taxon>Bacillati</taxon>
        <taxon>Actinomycetota</taxon>
        <taxon>Actinomycetes</taxon>
        <taxon>Kitasatosporales</taxon>
        <taxon>Streptomycetaceae</taxon>
        <taxon>Streptomyces</taxon>
    </lineage>
</organism>
<evidence type="ECO:0000256" key="3">
    <source>
        <dbReference type="ARBA" id="ARBA00012756"/>
    </source>
</evidence>
<dbReference type="InterPro" id="IPR004199">
    <property type="entry name" value="B-gal_small/dom_5"/>
</dbReference>
<evidence type="ECO:0000259" key="9">
    <source>
        <dbReference type="SMART" id="SM01038"/>
    </source>
</evidence>
<dbReference type="SUPFAM" id="SSF49785">
    <property type="entry name" value="Galactose-binding domain-like"/>
    <property type="match status" value="1"/>
</dbReference>
<evidence type="ECO:0000313" key="10">
    <source>
        <dbReference type="EMBL" id="EJJ08844.1"/>
    </source>
</evidence>
<gene>
    <name evidence="10" type="ORF">SU9_01525</name>
    <name evidence="11" type="ORF">SU9_030015</name>
</gene>
<dbReference type="RefSeq" id="WP_006601892.1">
    <property type="nucleotide sequence ID" value="NZ_CP072931.1"/>
</dbReference>
<dbReference type="PROSITE" id="PS00608">
    <property type="entry name" value="GLYCOSYL_HYDROL_F2_2"/>
    <property type="match status" value="1"/>
</dbReference>
<keyword evidence="12" id="KW-1185">Reference proteome</keyword>
<feature type="region of interest" description="Disordered" evidence="8">
    <location>
        <begin position="1"/>
        <end position="53"/>
    </location>
</feature>
<dbReference type="eggNOG" id="COG3250">
    <property type="taxonomic scope" value="Bacteria"/>
</dbReference>
<dbReference type="PATRIC" id="fig|1160718.3.peg.315"/>
<feature type="domain" description="Beta galactosidase small chain/" evidence="9">
    <location>
        <begin position="749"/>
        <end position="1015"/>
    </location>
</feature>
<dbReference type="Gene3D" id="2.70.98.10">
    <property type="match status" value="1"/>
</dbReference>
<dbReference type="PANTHER" id="PTHR46323:SF2">
    <property type="entry name" value="BETA-GALACTOSIDASE"/>
    <property type="match status" value="1"/>
</dbReference>
<dbReference type="InterPro" id="IPR023232">
    <property type="entry name" value="Glyco_hydro_2_AS"/>
</dbReference>
<dbReference type="Proteomes" id="UP000009036">
    <property type="component" value="Chromosome"/>
</dbReference>
<evidence type="ECO:0000256" key="2">
    <source>
        <dbReference type="ARBA" id="ARBA00007401"/>
    </source>
</evidence>
<dbReference type="SMART" id="SM01038">
    <property type="entry name" value="Bgal_small_N"/>
    <property type="match status" value="1"/>
</dbReference>
<reference evidence="10" key="1">
    <citation type="journal article" date="2012" name="J. Bacteriol.">
        <title>Genome Sequence of Streptomyces auratus Strain AGR0001, a Phoslactomycin-Producing Actinomycete.</title>
        <authorList>
            <person name="Han X."/>
            <person name="Li M."/>
            <person name="Ding Z."/>
            <person name="Zhao J."/>
            <person name="Ji K."/>
            <person name="Wen M."/>
            <person name="Lu T."/>
        </authorList>
    </citation>
    <scope>NUCLEOTIDE SEQUENCE [LARGE SCALE GENOMIC DNA]</scope>
    <source>
        <strain evidence="10">AGR0001</strain>
    </source>
</reference>
<dbReference type="InterPro" id="IPR023230">
    <property type="entry name" value="Glyco_hydro_2_CS"/>
</dbReference>
<dbReference type="OrthoDB" id="9762066at2"/>
<proteinExistence type="inferred from homology"/>
<dbReference type="Pfam" id="PF02929">
    <property type="entry name" value="Bgal_small_N"/>
    <property type="match status" value="1"/>
</dbReference>
<feature type="compositionally biased region" description="Basic and acidic residues" evidence="8">
    <location>
        <begin position="30"/>
        <end position="44"/>
    </location>
</feature>
<dbReference type="AlphaFoldDB" id="J1RWD2"/>
<dbReference type="InterPro" id="IPR036156">
    <property type="entry name" value="Beta-gal/glucu_dom_sf"/>
</dbReference>
<dbReference type="GO" id="GO:0004565">
    <property type="term" value="F:beta-galactosidase activity"/>
    <property type="evidence" value="ECO:0007669"/>
    <property type="project" value="UniProtKB-EC"/>
</dbReference>
<evidence type="ECO:0000256" key="7">
    <source>
        <dbReference type="ARBA" id="ARBA00032230"/>
    </source>
</evidence>
<dbReference type="GO" id="GO:0009341">
    <property type="term" value="C:beta-galactosidase complex"/>
    <property type="evidence" value="ECO:0007669"/>
    <property type="project" value="InterPro"/>
</dbReference>
<dbReference type="HOGENOM" id="CLU_002346_0_2_11"/>
<dbReference type="Pfam" id="PF02836">
    <property type="entry name" value="Glyco_hydro_2_C"/>
    <property type="match status" value="1"/>
</dbReference>
<dbReference type="STRING" id="1160718.SU9_01525"/>
<dbReference type="InterPro" id="IPR013783">
    <property type="entry name" value="Ig-like_fold"/>
</dbReference>
<sequence length="1018" mass="112883">MTGTSPHAPHHTSPAPRTAPGADGAPPRPGDPEHPPSPYYEDRSPGSGVLPPRAWYARSDAARLSLDGTWRFRLSAGATAEDDSFARPDFDDAQWQDLRVPGHWVLQGRSAADGPFECSGTARPNGAPVYTNTAYPFPVDPPRVPDENPTGDHRRVFDLPEGWGEGPAVLHFGGVESCARVWLNGQELGHFKGSRLPHEFEVGPLLRPRRNVLAVRVHQWSSGSYLEDQDQWWLPGIFRSVSLHRRPEGSVADHFVHAGFDHRTGHGTLRVECTPGGRVRVPALGLDLPTGEHARVPVRPWTAEDPHLYDGELVTPGERIPLRIGFRTVRVEDGLLKVNGRRILLRGVNRHEFHPRHGRALDPETMRGDLLLMKRHHINAVRTSHYPPDPAFLDLCDELGLWVVEEGDLETHGFAQQGWRDNPVDDPRWEPALLDRAQRMVERDKNHPSIVLWSLGNECGTGRGLSAMAAWMRERDPSRPLHYEGDPSCADTDVYSRMYADHAEVARIGQRAEEPLPDPELDARRRHLPFLLCEYAHAMGNGPGGLSEYQRLFERYARCQGGFVWEWIDHGLRQRTPAGELFHAYGGDFGEELHDGNFVCDGLVFPDRVPSPGLLEFSKVIEPVRIEAETDEEGHPDAVRLSNRYDFADLGHLTFRWIYEVAGELRGHGWLDVPPLAPGASATVPLPTPPVEPGDDGEALWTVTAVLDEDTAWAPAGHEVAWGQLPAGPRPAASWTATATPRRGEGNVIVLGPGTFDAATGTLGYLDGFRIGGPRLDVWRAPTDNDEAAPWQPGPRPATEWRRIGLHRMRHRVDAVETGADAVRVRTRIAPAGSPLALWAVYHWTAQHDRLRLELSVEPEGDWPVPLPRLGVRMLVCGSLGRAEWFGGGPGEGYPDTLAAARVGRWSMPVEELQTPYVRPQENGARPGVRWAELTRADGSGLRIEGDPDFFFTARRWSAEELTAARHTTDLRPGEDLWLHLDHAQHGIGSQSCGPGVLPQHRLEAAPARFSFVFASLR</sequence>
<comment type="catalytic activity">
    <reaction evidence="1">
        <text>Hydrolysis of terminal non-reducing beta-D-galactose residues in beta-D-galactosides.</text>
        <dbReference type="EC" id="3.2.1.23"/>
    </reaction>
</comment>
<dbReference type="PROSITE" id="PS00719">
    <property type="entry name" value="GLYCOSYL_HYDROL_F2_1"/>
    <property type="match status" value="1"/>
</dbReference>
<dbReference type="EMBL" id="CP072931">
    <property type="protein sequence ID" value="QTZ95164.1"/>
    <property type="molecule type" value="Genomic_DNA"/>
</dbReference>
<dbReference type="SUPFAM" id="SSF49303">
    <property type="entry name" value="beta-Galactosidase/glucuronidase domain"/>
    <property type="match status" value="2"/>
</dbReference>
<feature type="compositionally biased region" description="Low complexity" evidence="8">
    <location>
        <begin position="1"/>
        <end position="25"/>
    </location>
</feature>
<protein>
    <recommendedName>
        <fullName evidence="4">Beta-galactosidase</fullName>
        <ecNumber evidence="3">3.2.1.23</ecNumber>
    </recommendedName>
    <alternativeName>
        <fullName evidence="7">Lactase</fullName>
    </alternativeName>
</protein>
<dbReference type="InterPro" id="IPR050347">
    <property type="entry name" value="Bact_Beta-galactosidase"/>
</dbReference>